<name>A0A6P1NQ19_9MICC</name>
<accession>A0A6P1NQ19</accession>
<dbReference type="InterPro" id="IPR018891">
    <property type="entry name" value="AIPR_C"/>
</dbReference>
<dbReference type="AlphaFoldDB" id="A0A6P1NQ19"/>
<protein>
    <recommendedName>
        <fullName evidence="1">Abortive phage infection protein C-terminal domain-containing protein</fullName>
    </recommendedName>
</protein>
<dbReference type="EMBL" id="CP047898">
    <property type="protein sequence ID" value="QHK20654.1"/>
    <property type="molecule type" value="Genomic_DNA"/>
</dbReference>
<dbReference type="KEGG" id="psey:GU243_13960"/>
<feature type="domain" description="Abortive phage infection protein C-terminal" evidence="1">
    <location>
        <begin position="257"/>
        <end position="459"/>
    </location>
</feature>
<proteinExistence type="predicted"/>
<reference evidence="2 3" key="1">
    <citation type="submission" date="2020-01" db="EMBL/GenBank/DDBJ databases">
        <title>Pseudarthrobacter psychrotolerans sp. nov., isolated from antarctic soil.</title>
        <authorList>
            <person name="Shin Y."/>
            <person name="Park W."/>
        </authorList>
    </citation>
    <scope>NUCLEOTIDE SEQUENCE [LARGE SCALE GENOMIC DNA]</scope>
    <source>
        <strain evidence="2 3">YJ56</strain>
    </source>
</reference>
<evidence type="ECO:0000313" key="2">
    <source>
        <dbReference type="EMBL" id="QHK20654.1"/>
    </source>
</evidence>
<evidence type="ECO:0000313" key="3">
    <source>
        <dbReference type="Proteomes" id="UP000464186"/>
    </source>
</evidence>
<organism evidence="2 3">
    <name type="scientific">Pseudarthrobacter psychrotolerans</name>
    <dbReference type="NCBI Taxonomy" id="2697569"/>
    <lineage>
        <taxon>Bacteria</taxon>
        <taxon>Bacillati</taxon>
        <taxon>Actinomycetota</taxon>
        <taxon>Actinomycetes</taxon>
        <taxon>Micrococcales</taxon>
        <taxon>Micrococcaceae</taxon>
        <taxon>Pseudarthrobacter</taxon>
    </lineage>
</organism>
<keyword evidence="3" id="KW-1185">Reference proteome</keyword>
<evidence type="ECO:0000259" key="1">
    <source>
        <dbReference type="Pfam" id="PF10592"/>
    </source>
</evidence>
<dbReference type="Proteomes" id="UP000464186">
    <property type="component" value="Chromosome"/>
</dbReference>
<sequence length="577" mass="64475">MGTLDRITESLLNSFIEQEQLQYLKPHEAFEHFAAFSVIAPKLHESLSTDDVAVGQGSTPGIDSLAIVTNGALISSPDELDELTKSGSSIDVDFYFIQSKTSGKFEGARMADFADEVRSFFQSNDVHASLQEAKELTTKLLSLGMRLKRNPTCHMYYVTPGRWSDDPFLQKKIATSVERLEDTNMFSKVIFTPVGANQLQDMYRAAHSKTEVNFTFSSKVTLPRIEGVQQSYIGVLPGSQFLQIIRDVDGDLRRGIFEDNVRDFQGSNNTVNAKIRTSIENSGDRFSVLNNGVTIVAKAATVLGDDFTLEDFQIVNGCQTSNVLFEARDSLASVTIPVRIIVTQDDSIATQITDATNSQSQVKTEDLYSLLQFQRKLEAFFATYSEAERLYYERRSQQYRAISNTPRSRVVTRAQLVKSFASVFLDEPNRASRYYSTLYSVLGDRLFNDDHELESYYSAAVALFRSEALFRSGVLKNELKPVRYHLLQAVRHLVVGSKLEPFNSAAQKKTAAAFAALLWNPDHSESIFKTAAKIVIDASDGNELTRDFSKLATFTKRVAEEAATARALSKSKPWILP</sequence>
<dbReference type="Pfam" id="PF10592">
    <property type="entry name" value="AIPR"/>
    <property type="match status" value="1"/>
</dbReference>
<gene>
    <name evidence="2" type="ORF">GU243_13960</name>
</gene>